<keyword evidence="1" id="KW-0614">Plasmid</keyword>
<dbReference type="KEGG" id="hsw:Hsw_PA0210"/>
<name>W8ESP4_9BACT</name>
<dbReference type="EMBL" id="CP007144">
    <property type="protein sequence ID" value="AHJ95543.1"/>
    <property type="molecule type" value="Genomic_DNA"/>
</dbReference>
<reference evidence="1 2" key="1">
    <citation type="submission" date="2014-01" db="EMBL/GenBank/DDBJ databases">
        <title>Complete sequence of plasmid1 of ionizing-radiation resistance bacterium Hymenobacter swuensis DY53.</title>
        <authorList>
            <person name="Jung J.-H."/>
            <person name="Jeong S.-W."/>
            <person name="Joe M.-H."/>
            <person name="Cho y.-j."/>
            <person name="Kim M.-K."/>
            <person name="Lim S.-Y."/>
        </authorList>
    </citation>
    <scope>NUCLEOTIDE SEQUENCE [LARGE SCALE GENOMIC DNA]</scope>
    <source>
        <strain evidence="1 2">DY53</strain>
        <plasmid evidence="1 2">pHsw1</plasmid>
    </source>
</reference>
<evidence type="ECO:0000313" key="2">
    <source>
        <dbReference type="Proteomes" id="UP000019423"/>
    </source>
</evidence>
<dbReference type="AlphaFoldDB" id="W8ESP4"/>
<protein>
    <submittedName>
        <fullName evidence="1">Uncharacterized protein</fullName>
    </submittedName>
</protein>
<geneLocation type="plasmid" evidence="1 2">
    <name>pHsw1</name>
</geneLocation>
<organism evidence="1 2">
    <name type="scientific">Hymenobacter swuensis DY53</name>
    <dbReference type="NCBI Taxonomy" id="1227739"/>
    <lineage>
        <taxon>Bacteria</taxon>
        <taxon>Pseudomonadati</taxon>
        <taxon>Bacteroidota</taxon>
        <taxon>Cytophagia</taxon>
        <taxon>Cytophagales</taxon>
        <taxon>Hymenobacteraceae</taxon>
        <taxon>Hymenobacter</taxon>
    </lineage>
</organism>
<dbReference type="Proteomes" id="UP000019423">
    <property type="component" value="Plasmid pHsw1"/>
</dbReference>
<proteinExistence type="predicted"/>
<keyword evidence="2" id="KW-1185">Reference proteome</keyword>
<dbReference type="HOGENOM" id="CLU_3344548_0_0_10"/>
<accession>W8ESP4</accession>
<evidence type="ECO:0000313" key="1">
    <source>
        <dbReference type="EMBL" id="AHJ95543.1"/>
    </source>
</evidence>
<sequence length="37" mass="4271">MRALDEDGDSFKFQLFDESSDGAKIIYSNLMIQFSNH</sequence>
<gene>
    <name evidence="1" type="ORF">Hsw_PA0210</name>
</gene>